<keyword evidence="4 5" id="KW-0472">Membrane</keyword>
<dbReference type="EMBL" id="JADJMH010000034">
    <property type="protein sequence ID" value="MBK7677400.1"/>
    <property type="molecule type" value="Genomic_DNA"/>
</dbReference>
<accession>A0A935Q5A6</accession>
<evidence type="ECO:0000256" key="1">
    <source>
        <dbReference type="ARBA" id="ARBA00022475"/>
    </source>
</evidence>
<dbReference type="Proteomes" id="UP000697998">
    <property type="component" value="Unassembled WGS sequence"/>
</dbReference>
<protein>
    <submittedName>
        <fullName evidence="7">LapA family protein</fullName>
    </submittedName>
</protein>
<evidence type="ECO:0000256" key="5">
    <source>
        <dbReference type="SAM" id="Phobius"/>
    </source>
</evidence>
<evidence type="ECO:0000256" key="3">
    <source>
        <dbReference type="ARBA" id="ARBA00022989"/>
    </source>
</evidence>
<evidence type="ECO:0000256" key="4">
    <source>
        <dbReference type="ARBA" id="ARBA00023136"/>
    </source>
</evidence>
<feature type="domain" description="Lipopolysaccharide assembly protein A" evidence="6">
    <location>
        <begin position="22"/>
        <end position="80"/>
    </location>
</feature>
<evidence type="ECO:0000313" key="7">
    <source>
        <dbReference type="EMBL" id="MBK7677400.1"/>
    </source>
</evidence>
<proteinExistence type="predicted"/>
<dbReference type="GO" id="GO:0005886">
    <property type="term" value="C:plasma membrane"/>
    <property type="evidence" value="ECO:0007669"/>
    <property type="project" value="InterPro"/>
</dbReference>
<gene>
    <name evidence="7" type="ORF">IPJ27_23030</name>
</gene>
<comment type="caution">
    <text evidence="7">The sequence shown here is derived from an EMBL/GenBank/DDBJ whole genome shotgun (WGS) entry which is preliminary data.</text>
</comment>
<keyword evidence="2 5" id="KW-0812">Transmembrane</keyword>
<name>A0A935Q5A6_9PROT</name>
<reference evidence="7 8" key="1">
    <citation type="submission" date="2020-10" db="EMBL/GenBank/DDBJ databases">
        <title>Connecting structure to function with the recovery of over 1000 high-quality activated sludge metagenome-assembled genomes encoding full-length rRNA genes using long-read sequencing.</title>
        <authorList>
            <person name="Singleton C.M."/>
            <person name="Petriglieri F."/>
            <person name="Kristensen J.M."/>
            <person name="Kirkegaard R.H."/>
            <person name="Michaelsen T.Y."/>
            <person name="Andersen M.H."/>
            <person name="Karst S.M."/>
            <person name="Dueholm M.S."/>
            <person name="Nielsen P.H."/>
            <person name="Albertsen M."/>
        </authorList>
    </citation>
    <scope>NUCLEOTIDE SEQUENCE [LARGE SCALE GENOMIC DNA]</scope>
    <source>
        <strain evidence="7">EsbW_18-Q3-R4-48_BATAC.285</strain>
    </source>
</reference>
<dbReference type="AlphaFoldDB" id="A0A935Q5A6"/>
<evidence type="ECO:0000256" key="2">
    <source>
        <dbReference type="ARBA" id="ARBA00022692"/>
    </source>
</evidence>
<organism evidence="7 8">
    <name type="scientific">Candidatus Accumulibacter proximus</name>
    <dbReference type="NCBI Taxonomy" id="2954385"/>
    <lineage>
        <taxon>Bacteria</taxon>
        <taxon>Pseudomonadati</taxon>
        <taxon>Pseudomonadota</taxon>
        <taxon>Betaproteobacteria</taxon>
        <taxon>Candidatus Accumulibacter</taxon>
    </lineage>
</organism>
<keyword evidence="3 5" id="KW-1133">Transmembrane helix</keyword>
<evidence type="ECO:0000313" key="8">
    <source>
        <dbReference type="Proteomes" id="UP000697998"/>
    </source>
</evidence>
<feature type="transmembrane region" description="Helical" evidence="5">
    <location>
        <begin position="36"/>
        <end position="67"/>
    </location>
</feature>
<evidence type="ECO:0000259" key="6">
    <source>
        <dbReference type="Pfam" id="PF06305"/>
    </source>
</evidence>
<dbReference type="Pfam" id="PF06305">
    <property type="entry name" value="LapA_dom"/>
    <property type="match status" value="1"/>
</dbReference>
<dbReference type="InterPro" id="IPR010445">
    <property type="entry name" value="LapA_dom"/>
</dbReference>
<keyword evidence="1" id="KW-1003">Cell membrane</keyword>
<sequence>MRALLWAARIVLFLFLLVFAIKNTEPVGVRFLLDSVWHAPLVIVLLAFFVAGAALAVLSLLGSVFGLRREVAKLKRELKERPGSLVMHQDPLA</sequence>